<keyword evidence="3" id="KW-0436">Ligase</keyword>
<dbReference type="Pfam" id="PF01039">
    <property type="entry name" value="Carboxyl_trans"/>
    <property type="match status" value="1"/>
</dbReference>
<dbReference type="InterPro" id="IPR051047">
    <property type="entry name" value="AccD/PCCB"/>
</dbReference>
<reference evidence="3 4" key="1">
    <citation type="submission" date="2024-10" db="EMBL/GenBank/DDBJ databases">
        <title>The Natural Products Discovery Center: Release of the First 8490 Sequenced Strains for Exploring Actinobacteria Biosynthetic Diversity.</title>
        <authorList>
            <person name="Kalkreuter E."/>
            <person name="Kautsar S.A."/>
            <person name="Yang D."/>
            <person name="Bader C.D."/>
            <person name="Teijaro C.N."/>
            <person name="Fluegel L."/>
            <person name="Davis C.M."/>
            <person name="Simpson J.R."/>
            <person name="Lauterbach L."/>
            <person name="Steele A.D."/>
            <person name="Gui C."/>
            <person name="Meng S."/>
            <person name="Li G."/>
            <person name="Viehrig K."/>
            <person name="Ye F."/>
            <person name="Su P."/>
            <person name="Kiefer A.F."/>
            <person name="Nichols A."/>
            <person name="Cepeda A.J."/>
            <person name="Yan W."/>
            <person name="Fan B."/>
            <person name="Jiang Y."/>
            <person name="Adhikari A."/>
            <person name="Zheng C.-J."/>
            <person name="Schuster L."/>
            <person name="Cowan T.M."/>
            <person name="Smanski M.J."/>
            <person name="Chevrette M.G."/>
            <person name="De Carvalho L.P.S."/>
            <person name="Shen B."/>
        </authorList>
    </citation>
    <scope>NUCLEOTIDE SEQUENCE [LARGE SCALE GENOMIC DNA]</scope>
    <source>
        <strain evidence="3 4">NPDC093086</strain>
    </source>
</reference>
<dbReference type="PROSITE" id="PS50989">
    <property type="entry name" value="COA_CT_CTER"/>
    <property type="match status" value="1"/>
</dbReference>
<protein>
    <submittedName>
        <fullName evidence="3">Acyl-CoA carboxylase subunit beta</fullName>
        <ecNumber evidence="3">6.-.-.-</ecNumber>
    </submittedName>
</protein>
<evidence type="ECO:0000259" key="1">
    <source>
        <dbReference type="PROSITE" id="PS50980"/>
    </source>
</evidence>
<dbReference type="PROSITE" id="PS50980">
    <property type="entry name" value="COA_CT_NTER"/>
    <property type="match status" value="1"/>
</dbReference>
<feature type="domain" description="CoA carboxyltransferase N-terminal" evidence="1">
    <location>
        <begin position="1"/>
        <end position="226"/>
    </location>
</feature>
<name>A0ABW8HL74_9ACTN</name>
<proteinExistence type="predicted"/>
<dbReference type="PANTHER" id="PTHR43842">
    <property type="entry name" value="PROPIONYL-COA CARBOXYLASE BETA CHAIN"/>
    <property type="match status" value="1"/>
</dbReference>
<comment type="caution">
    <text evidence="3">The sequence shown here is derived from an EMBL/GenBank/DDBJ whole genome shotgun (WGS) entry which is preliminary data.</text>
</comment>
<evidence type="ECO:0000313" key="3">
    <source>
        <dbReference type="EMBL" id="MFJ6041496.1"/>
    </source>
</evidence>
<dbReference type="InterPro" id="IPR011763">
    <property type="entry name" value="COA_CT_C"/>
</dbReference>
<dbReference type="SUPFAM" id="SSF52096">
    <property type="entry name" value="ClpP/crotonase"/>
    <property type="match status" value="2"/>
</dbReference>
<dbReference type="RefSeq" id="WP_031087322.1">
    <property type="nucleotide sequence ID" value="NZ_JAJSZE010000108.1"/>
</dbReference>
<accession>A0ABW8HL74</accession>
<dbReference type="GO" id="GO:0016874">
    <property type="term" value="F:ligase activity"/>
    <property type="evidence" value="ECO:0007669"/>
    <property type="project" value="UniProtKB-KW"/>
</dbReference>
<organism evidence="3 4">
    <name type="scientific">Streptomyces ardesiacus</name>
    <dbReference type="NCBI Taxonomy" id="285564"/>
    <lineage>
        <taxon>Bacteria</taxon>
        <taxon>Bacillati</taxon>
        <taxon>Actinomycetota</taxon>
        <taxon>Actinomycetes</taxon>
        <taxon>Kitasatosporales</taxon>
        <taxon>Streptomycetaceae</taxon>
        <taxon>Streptomyces</taxon>
    </lineage>
</organism>
<dbReference type="InterPro" id="IPR011762">
    <property type="entry name" value="COA_CT_N"/>
</dbReference>
<keyword evidence="4" id="KW-1185">Reference proteome</keyword>
<dbReference type="PANTHER" id="PTHR43842:SF2">
    <property type="entry name" value="PROPIONYL-COA CARBOXYLASE BETA CHAIN, MITOCHONDRIAL"/>
    <property type="match status" value="1"/>
</dbReference>
<dbReference type="InterPro" id="IPR029045">
    <property type="entry name" value="ClpP/crotonase-like_dom_sf"/>
</dbReference>
<feature type="domain" description="CoA carboxyltransferase C-terminal" evidence="2">
    <location>
        <begin position="227"/>
        <end position="460"/>
    </location>
</feature>
<gene>
    <name evidence="3" type="ORF">ACIQFM_35265</name>
</gene>
<dbReference type="InterPro" id="IPR034733">
    <property type="entry name" value="AcCoA_carboxyl_beta"/>
</dbReference>
<dbReference type="Gene3D" id="3.90.226.10">
    <property type="entry name" value="2-enoyl-CoA Hydratase, Chain A, domain 1"/>
    <property type="match status" value="2"/>
</dbReference>
<dbReference type="EMBL" id="JBIVPC010000030">
    <property type="protein sequence ID" value="MFJ6041496.1"/>
    <property type="molecule type" value="Genomic_DNA"/>
</dbReference>
<evidence type="ECO:0000259" key="2">
    <source>
        <dbReference type="PROSITE" id="PS50989"/>
    </source>
</evidence>
<dbReference type="EC" id="6.-.-.-" evidence="3"/>
<dbReference type="Proteomes" id="UP001617907">
    <property type="component" value="Unassembled WGS sequence"/>
</dbReference>
<evidence type="ECO:0000313" key="4">
    <source>
        <dbReference type="Proteomes" id="UP001617907"/>
    </source>
</evidence>
<sequence length="473" mass="48893">MALIPAPSTPTSDGTDFRDPDLRLSGLLDPGSMAPVGPVDGCGVTRVTGLIDGAPVVAFCTDATSMGGALGAAGADRIVEAIEFAVEHGRPVIGVWHCGGARLTDGVESMDGAGRMFRAMTAASGRVPQISVVVGPAAGAAAYGPALTDFVIMSEAARVFVTGPDVVRAVTGETIDMAGLGGPEPHGTRSGVAHVAVGSEAEAYRTARALTGYFARPGAVAPGTLGDCADPAGLLPESPRRAYNVVPLVRALLDDDTFLQIQPRWARNMVVGLGRLAGRSIGVVANNPLYKAGCLDSLSAEKAARFVRTCDALGVPLLVVVDVPGYLPGVSQEWDGVVRRGAKLLHAFSETVVPRITLITRKSYGGAYLAMNSRPLGADVVLAWPDAEVAVMGAEAAVNVLHRRVLAAADAAELPELRRRLIGEQQRKAGGLGRALSLGAVDEVVAPADTRRRLARALEDLPARRGAHGNIPL</sequence>